<dbReference type="EMBL" id="KN834773">
    <property type="protein sequence ID" value="KIK60986.1"/>
    <property type="molecule type" value="Genomic_DNA"/>
</dbReference>
<dbReference type="AlphaFoldDB" id="A0A0D0BYT1"/>
<gene>
    <name evidence="2" type="ORF">GYMLUDRAFT_43520</name>
</gene>
<dbReference type="HOGENOM" id="CLU_1421551_0_0_1"/>
<feature type="compositionally biased region" description="Low complexity" evidence="1">
    <location>
        <begin position="32"/>
        <end position="50"/>
    </location>
</feature>
<evidence type="ECO:0000313" key="2">
    <source>
        <dbReference type="EMBL" id="KIK60986.1"/>
    </source>
</evidence>
<name>A0A0D0BYT1_9AGAR</name>
<dbReference type="Proteomes" id="UP000053593">
    <property type="component" value="Unassembled WGS sequence"/>
</dbReference>
<evidence type="ECO:0000313" key="3">
    <source>
        <dbReference type="Proteomes" id="UP000053593"/>
    </source>
</evidence>
<sequence>MHFRSFSFRNKDKKAKSKTKSAPPPLSEEEGSTLTPESTSSSLSPPVLTPALDPFAHHVHLPPTSIANLVLDPDNLTALYHTAEGPSDGPGSAGSERSASREDGGGVAHSPSESDGEGLVEVVAGGGSGSYGLGTPSPSESHHQSSQSQPHHHPKTSISELVFNGATLSALYEARDAERKAGNGSGVTERV</sequence>
<feature type="region of interest" description="Disordered" evidence="1">
    <location>
        <begin position="79"/>
        <end position="161"/>
    </location>
</feature>
<protein>
    <submittedName>
        <fullName evidence="2">Uncharacterized protein</fullName>
    </submittedName>
</protein>
<accession>A0A0D0BYT1</accession>
<evidence type="ECO:0000256" key="1">
    <source>
        <dbReference type="SAM" id="MobiDB-lite"/>
    </source>
</evidence>
<keyword evidence="3" id="KW-1185">Reference proteome</keyword>
<proteinExistence type="predicted"/>
<reference evidence="2 3" key="1">
    <citation type="submission" date="2014-04" db="EMBL/GenBank/DDBJ databases">
        <title>Evolutionary Origins and Diversification of the Mycorrhizal Mutualists.</title>
        <authorList>
            <consortium name="DOE Joint Genome Institute"/>
            <consortium name="Mycorrhizal Genomics Consortium"/>
            <person name="Kohler A."/>
            <person name="Kuo A."/>
            <person name="Nagy L.G."/>
            <person name="Floudas D."/>
            <person name="Copeland A."/>
            <person name="Barry K.W."/>
            <person name="Cichocki N."/>
            <person name="Veneault-Fourrey C."/>
            <person name="LaButti K."/>
            <person name="Lindquist E.A."/>
            <person name="Lipzen A."/>
            <person name="Lundell T."/>
            <person name="Morin E."/>
            <person name="Murat C."/>
            <person name="Riley R."/>
            <person name="Ohm R."/>
            <person name="Sun H."/>
            <person name="Tunlid A."/>
            <person name="Henrissat B."/>
            <person name="Grigoriev I.V."/>
            <person name="Hibbett D.S."/>
            <person name="Martin F."/>
        </authorList>
    </citation>
    <scope>NUCLEOTIDE SEQUENCE [LARGE SCALE GENOMIC DNA]</scope>
    <source>
        <strain evidence="2 3">FD-317 M1</strain>
    </source>
</reference>
<dbReference type="OrthoDB" id="3062123at2759"/>
<feature type="region of interest" description="Disordered" evidence="1">
    <location>
        <begin position="1"/>
        <end position="59"/>
    </location>
</feature>
<organism evidence="2 3">
    <name type="scientific">Collybiopsis luxurians FD-317 M1</name>
    <dbReference type="NCBI Taxonomy" id="944289"/>
    <lineage>
        <taxon>Eukaryota</taxon>
        <taxon>Fungi</taxon>
        <taxon>Dikarya</taxon>
        <taxon>Basidiomycota</taxon>
        <taxon>Agaricomycotina</taxon>
        <taxon>Agaricomycetes</taxon>
        <taxon>Agaricomycetidae</taxon>
        <taxon>Agaricales</taxon>
        <taxon>Marasmiineae</taxon>
        <taxon>Omphalotaceae</taxon>
        <taxon>Collybiopsis</taxon>
        <taxon>Collybiopsis luxurians</taxon>
    </lineage>
</organism>
<feature type="compositionally biased region" description="Low complexity" evidence="1">
    <location>
        <begin position="133"/>
        <end position="149"/>
    </location>
</feature>